<evidence type="ECO:0000313" key="2">
    <source>
        <dbReference type="Proteomes" id="UP000887566"/>
    </source>
</evidence>
<feature type="compositionally biased region" description="Basic and acidic residues" evidence="1">
    <location>
        <begin position="472"/>
        <end position="487"/>
    </location>
</feature>
<organism evidence="2 3">
    <name type="scientific">Plectus sambesii</name>
    <dbReference type="NCBI Taxonomy" id="2011161"/>
    <lineage>
        <taxon>Eukaryota</taxon>
        <taxon>Metazoa</taxon>
        <taxon>Ecdysozoa</taxon>
        <taxon>Nematoda</taxon>
        <taxon>Chromadorea</taxon>
        <taxon>Plectida</taxon>
        <taxon>Plectina</taxon>
        <taxon>Plectoidea</taxon>
        <taxon>Plectidae</taxon>
        <taxon>Plectus</taxon>
    </lineage>
</organism>
<feature type="compositionally biased region" description="Basic and acidic residues" evidence="1">
    <location>
        <begin position="56"/>
        <end position="75"/>
    </location>
</feature>
<proteinExistence type="predicted"/>
<dbReference type="AlphaFoldDB" id="A0A914WYI7"/>
<feature type="compositionally biased region" description="Basic residues" evidence="1">
    <location>
        <begin position="94"/>
        <end position="106"/>
    </location>
</feature>
<dbReference type="WBParaSite" id="PSAMB.scaffold5919size10583.g27512.t1">
    <property type="protein sequence ID" value="PSAMB.scaffold5919size10583.g27512.t1"/>
    <property type="gene ID" value="PSAMB.scaffold5919size10583.g27512"/>
</dbReference>
<keyword evidence="2" id="KW-1185">Reference proteome</keyword>
<feature type="compositionally biased region" description="Acidic residues" evidence="1">
    <location>
        <begin position="503"/>
        <end position="517"/>
    </location>
</feature>
<protein>
    <submittedName>
        <fullName evidence="3">Uncharacterized protein</fullName>
    </submittedName>
</protein>
<feature type="compositionally biased region" description="Low complexity" evidence="1">
    <location>
        <begin position="21"/>
        <end position="32"/>
    </location>
</feature>
<name>A0A914WYI7_9BILA</name>
<reference evidence="3" key="1">
    <citation type="submission" date="2022-11" db="UniProtKB">
        <authorList>
            <consortium name="WormBaseParasite"/>
        </authorList>
    </citation>
    <scope>IDENTIFICATION</scope>
</reference>
<feature type="region of interest" description="Disordered" evidence="1">
    <location>
        <begin position="1"/>
        <end position="119"/>
    </location>
</feature>
<feature type="region of interest" description="Disordered" evidence="1">
    <location>
        <begin position="455"/>
        <end position="522"/>
    </location>
</feature>
<feature type="compositionally biased region" description="Polar residues" evidence="1">
    <location>
        <begin position="491"/>
        <end position="500"/>
    </location>
</feature>
<feature type="compositionally biased region" description="Basic and acidic residues" evidence="1">
    <location>
        <begin position="83"/>
        <end position="93"/>
    </location>
</feature>
<dbReference type="Proteomes" id="UP000887566">
    <property type="component" value="Unplaced"/>
</dbReference>
<feature type="compositionally biased region" description="Basic and acidic residues" evidence="1">
    <location>
        <begin position="1"/>
        <end position="18"/>
    </location>
</feature>
<accession>A0A914WYI7</accession>
<sequence length="568" mass="65436">MLRRGDDRSEKSSTESRRRLSSGYGSLSPSSRARSPYRNSLPFTSLHKQRRRSRDRFHPSSRNDDREEKGREGDHRHRSRAHSKGDLRDQLDRSRRRRRSYSSHHRHCEDREKRSIHKRIIHGSGKVQFMDEKWATVLCSRKNRIVLFSPEDFPDYSIGDRVRVDASYVHRSDRPSCHADVRYHAFKLEKKHAERDRKRKRSSSVAEDDEGSKVDFILDTAPITSDSHVYKKQTSRSVEYDDGKSLKVVLDNSESAMALPRPRMSSAYREWRSKRFEPTVALKNRKGVIQMEGKWPIICDGTHGYRVSLFPERLGDGRVAPRDGMFVRYDAHLSAWEKLRCSYNALWAEEISQDEYNEFELFTKSSSAASARPRSPYRRRSAPFVSRNEGEIVPGLEGVQGAPRIQMSKEYRLARAFREINKMRPDRQSINHDCASLFERGGVWDKFKTVVGVDSNGEIDQPNGQLSSSDVSQKREGAEADADRTECDVTSPPSEDNSNVPEEYNDDAVESSDDDDAASSVVDVDDVGFVVYDDEEQRLELEAYERLLKEEKAKKMQLDVGKEPMDLS</sequence>
<feature type="compositionally biased region" description="Polar residues" evidence="1">
    <location>
        <begin position="462"/>
        <end position="471"/>
    </location>
</feature>
<evidence type="ECO:0000313" key="3">
    <source>
        <dbReference type="WBParaSite" id="PSAMB.scaffold5919size10583.g27512.t1"/>
    </source>
</evidence>
<evidence type="ECO:0000256" key="1">
    <source>
        <dbReference type="SAM" id="MobiDB-lite"/>
    </source>
</evidence>